<accession>A0A7T2GJ56</accession>
<dbReference type="InterPro" id="IPR004360">
    <property type="entry name" value="Glyas_Fos-R_dOase_dom"/>
</dbReference>
<dbReference type="SUPFAM" id="SSF54593">
    <property type="entry name" value="Glyoxalase/Bleomycin resistance protein/Dihydroxybiphenyl dioxygenase"/>
    <property type="match status" value="1"/>
</dbReference>
<dbReference type="RefSeq" id="WP_200971486.1">
    <property type="nucleotide sequence ID" value="NZ_CP065592.1"/>
</dbReference>
<reference evidence="2 3" key="1">
    <citation type="submission" date="2020-11" db="EMBL/GenBank/DDBJ databases">
        <title>Genome seq and assembly of Sphingosinicella sp.</title>
        <authorList>
            <person name="Chhetri G."/>
        </authorList>
    </citation>
    <scope>NUCLEOTIDE SEQUENCE [LARGE SCALE GENOMIC DNA]</scope>
    <source>
        <strain evidence="2 3">UDD2</strain>
    </source>
</reference>
<name>A0A7T2GJ56_9SPHN</name>
<dbReference type="Proteomes" id="UP000594873">
    <property type="component" value="Chromosome"/>
</dbReference>
<dbReference type="EMBL" id="CP065592">
    <property type="protein sequence ID" value="QPQ54825.1"/>
    <property type="molecule type" value="Genomic_DNA"/>
</dbReference>
<dbReference type="AlphaFoldDB" id="A0A7T2GJ56"/>
<evidence type="ECO:0000313" key="3">
    <source>
        <dbReference type="Proteomes" id="UP000594873"/>
    </source>
</evidence>
<gene>
    <name evidence="2" type="ORF">IC614_10940</name>
</gene>
<evidence type="ECO:0000313" key="2">
    <source>
        <dbReference type="EMBL" id="QPQ54825.1"/>
    </source>
</evidence>
<evidence type="ECO:0000259" key="1">
    <source>
        <dbReference type="PROSITE" id="PS51819"/>
    </source>
</evidence>
<proteinExistence type="predicted"/>
<dbReference type="KEGG" id="sflv:IC614_10940"/>
<dbReference type="PROSITE" id="PS51819">
    <property type="entry name" value="VOC"/>
    <property type="match status" value="1"/>
</dbReference>
<dbReference type="Pfam" id="PF00903">
    <property type="entry name" value="Glyoxalase"/>
    <property type="match status" value="1"/>
</dbReference>
<dbReference type="InterPro" id="IPR037523">
    <property type="entry name" value="VOC_core"/>
</dbReference>
<feature type="domain" description="VOC" evidence="1">
    <location>
        <begin position="4"/>
        <end position="125"/>
    </location>
</feature>
<dbReference type="Gene3D" id="3.10.180.10">
    <property type="entry name" value="2,3-Dihydroxybiphenyl 1,2-Dioxygenase, domain 1"/>
    <property type="match status" value="1"/>
</dbReference>
<organism evidence="2 3">
    <name type="scientific">Allosphingosinicella flava</name>
    <dbReference type="NCBI Taxonomy" id="2771430"/>
    <lineage>
        <taxon>Bacteria</taxon>
        <taxon>Pseudomonadati</taxon>
        <taxon>Pseudomonadota</taxon>
        <taxon>Alphaproteobacteria</taxon>
        <taxon>Sphingomonadales</taxon>
        <taxon>Sphingomonadaceae</taxon>
        <taxon>Allosphingosinicella</taxon>
    </lineage>
</organism>
<sequence length="125" mass="13398">MLKDHDSAAIVAVRDLDRARDFYGGALELGLIAKGAEEGVLTYRTGATRLVVYRSEFAGTNKANAVVWGVGDEFDAIVAALETKGVHFEHYPGLGDLQGNVHVAGGMKLAWLKDSDGNILHINSM</sequence>
<protein>
    <submittedName>
        <fullName evidence="2">VOC family protein</fullName>
    </submittedName>
</protein>
<dbReference type="InterPro" id="IPR029068">
    <property type="entry name" value="Glyas_Bleomycin-R_OHBP_Dase"/>
</dbReference>
<keyword evidence="3" id="KW-1185">Reference proteome</keyword>